<protein>
    <submittedName>
        <fullName evidence="4">CSPP1 protein</fullName>
    </submittedName>
</protein>
<dbReference type="Pfam" id="PF24578">
    <property type="entry name" value="CSPP1_C"/>
    <property type="match status" value="1"/>
</dbReference>
<name>A0A7K5KRV9_VIRAL</name>
<organism evidence="4 5">
    <name type="scientific">Vireo altiloquus</name>
    <name type="common">Black-whiskered vireo</name>
    <name type="synonym">Muscicapa altiloqua</name>
    <dbReference type="NCBI Taxonomy" id="34956"/>
    <lineage>
        <taxon>Eukaryota</taxon>
        <taxon>Metazoa</taxon>
        <taxon>Chordata</taxon>
        <taxon>Craniata</taxon>
        <taxon>Vertebrata</taxon>
        <taxon>Euteleostomi</taxon>
        <taxon>Archelosauria</taxon>
        <taxon>Archosauria</taxon>
        <taxon>Dinosauria</taxon>
        <taxon>Saurischia</taxon>
        <taxon>Theropoda</taxon>
        <taxon>Coelurosauria</taxon>
        <taxon>Aves</taxon>
        <taxon>Neognathae</taxon>
        <taxon>Neoaves</taxon>
        <taxon>Telluraves</taxon>
        <taxon>Australaves</taxon>
        <taxon>Passeriformes</taxon>
        <taxon>Corvoidea</taxon>
        <taxon>Vireonidae</taxon>
        <taxon>Vireoninae</taxon>
        <taxon>Vireo</taxon>
    </lineage>
</organism>
<feature type="region of interest" description="Disordered" evidence="2">
    <location>
        <begin position="1067"/>
        <end position="1088"/>
    </location>
</feature>
<feature type="coiled-coil region" evidence="1">
    <location>
        <begin position="75"/>
        <end position="137"/>
    </location>
</feature>
<dbReference type="GO" id="GO:0005874">
    <property type="term" value="C:microtubule"/>
    <property type="evidence" value="ECO:0007669"/>
    <property type="project" value="InterPro"/>
</dbReference>
<feature type="region of interest" description="Disordered" evidence="2">
    <location>
        <begin position="655"/>
        <end position="775"/>
    </location>
</feature>
<dbReference type="GO" id="GO:0032467">
    <property type="term" value="P:positive regulation of cytokinesis"/>
    <property type="evidence" value="ECO:0007669"/>
    <property type="project" value="InterPro"/>
</dbReference>
<proteinExistence type="predicted"/>
<feature type="compositionally biased region" description="Basic and acidic residues" evidence="2">
    <location>
        <begin position="655"/>
        <end position="747"/>
    </location>
</feature>
<feature type="region of interest" description="Disordered" evidence="2">
    <location>
        <begin position="16"/>
        <end position="41"/>
    </location>
</feature>
<feature type="region of interest" description="Disordered" evidence="2">
    <location>
        <begin position="1103"/>
        <end position="1126"/>
    </location>
</feature>
<feature type="coiled-coil region" evidence="1">
    <location>
        <begin position="804"/>
        <end position="834"/>
    </location>
</feature>
<gene>
    <name evidence="4" type="primary">Cspp1</name>
    <name evidence="4" type="ORF">VIRALT_R14079</name>
</gene>
<dbReference type="AlphaFoldDB" id="A0A7K5KRV9"/>
<feature type="domain" description="Centrosome and spindle pole-associated protein 1 C-terminal" evidence="3">
    <location>
        <begin position="879"/>
        <end position="945"/>
    </location>
</feature>
<dbReference type="GO" id="GO:0005813">
    <property type="term" value="C:centrosome"/>
    <property type="evidence" value="ECO:0007669"/>
    <property type="project" value="InterPro"/>
</dbReference>
<dbReference type="PANTHER" id="PTHR21616">
    <property type="entry name" value="CENTROSOME SPINDLE POLE ASSOCIATED PROTEIN"/>
    <property type="match status" value="1"/>
</dbReference>
<comment type="caution">
    <text evidence="4">The sequence shown here is derived from an EMBL/GenBank/DDBJ whole genome shotgun (WGS) entry which is preliminary data.</text>
</comment>
<evidence type="ECO:0000256" key="2">
    <source>
        <dbReference type="SAM" id="MobiDB-lite"/>
    </source>
</evidence>
<feature type="non-terminal residue" evidence="4">
    <location>
        <position position="1126"/>
    </location>
</feature>
<feature type="compositionally biased region" description="Polar residues" evidence="2">
    <location>
        <begin position="1103"/>
        <end position="1112"/>
    </location>
</feature>
<feature type="coiled-coil region" evidence="1">
    <location>
        <begin position="510"/>
        <end position="537"/>
    </location>
</feature>
<feature type="compositionally biased region" description="Basic and acidic residues" evidence="2">
    <location>
        <begin position="32"/>
        <end position="41"/>
    </location>
</feature>
<evidence type="ECO:0000256" key="1">
    <source>
        <dbReference type="SAM" id="Coils"/>
    </source>
</evidence>
<keyword evidence="1" id="KW-0175">Coiled coil</keyword>
<dbReference type="Proteomes" id="UP000589495">
    <property type="component" value="Unassembled WGS sequence"/>
</dbReference>
<dbReference type="EMBL" id="VZRF01000958">
    <property type="protein sequence ID" value="NWT08343.1"/>
    <property type="molecule type" value="Genomic_DNA"/>
</dbReference>
<accession>A0A7K5KRV9</accession>
<feature type="non-terminal residue" evidence="4">
    <location>
        <position position="1"/>
    </location>
</feature>
<dbReference type="PANTHER" id="PTHR21616:SF2">
    <property type="entry name" value="CENTROSOME AND SPINDLE POLE-ASSOCIATED PROTEIN 1"/>
    <property type="match status" value="1"/>
</dbReference>
<dbReference type="GO" id="GO:0000922">
    <property type="term" value="C:spindle pole"/>
    <property type="evidence" value="ECO:0007669"/>
    <property type="project" value="InterPro"/>
</dbReference>
<dbReference type="InterPro" id="IPR026708">
    <property type="entry name" value="CSPP1"/>
</dbReference>
<keyword evidence="5" id="KW-1185">Reference proteome</keyword>
<sequence>MAEDLDKFIEDQKAKLAQDKAELENDPPYMEMRNKESEKLSETSKMFISMAKENIPPNSQQSYPLGDYGLSLPLGEEYERKKHKLREELRQDYRRYLSQEKLRLERNKEYNQYLREKEEWNERLRKLGKKNRELHRNKTPIAVTRLQPELHTEVQPYNKGAEPPKKDAFTSTEGCEELLNKRWLEENRYHRLGDEVELRSRLLNKRLDEDLDVPNQGHRGFASQSVIPTRKHHRLDEDGDFGTRYCRGDYDPKTNAEMDPRFRCESTYDRKTPRDFYSERYSQFHFLPYFCGGQDRELLQRRKEKYRQELMEQMAEQQRNRRREKELELSVAASGAQDPEKKPNRLKQFGITARAFEEKVPPERPRVAFQTPMPARSASPVNEDSQSDKDFQRGIVSSLGEIAAPRLAPLPPPPPPVLTDNYKTPYDDAYYFYGARNPLDPALAYYGPGMMGMQLAPNLDPALGQAPAEQSLFNTSGKDFFFFNYPTQTLIGVYSEEKTKPSKEATLSYQKELQQQIREREERRRQEREEKEKLEAEMRNYNPWGRGGGGAPLRDAEGNLITDLNIMHRRNEEAYHNPEARVYEDKRAIVDLTLASSRPENSEASTNKIAGVTFAQASPFARGNVFGEPPSPEQLKRQESYKNFLRLQIEEKRRREEAEREKLRMEEEKEEKRLAEERIRIQKAYEEELEERRRKEEERKLKNKEVIQLDEERKKEAEKQRKEKEEKEEEQLRQYFEKEKMEEEKKMLSRQASPVIPSLQNKSVRKEERIPSAESRLSYYAQDTAQPRAPSPPVPARRNQLRSLEERKSVINELSEMRKQLRSEERRLQEQLLNVSSHDNGPITWRREKNPRDIFEMARLRLQPPVRRPSLKEAQDPINIQNIWEFNELKYKGREKFKIHIFAVDPETCMGLRHMYPDPPKDDQTLEIQQQALLREQQRKLDRMRMRRETDESNEFQKNSLLESDSAFIGANGETFSALEVNLLPKHPSSARERRRLKQRALETAVRQTPLLQPDSFSLHSNFSLDVDQVKGRNEERLHRLTEPQQKFPSLGDDISLGDVDELLKRAQSHASRRPSSTDTEATEPWLRPGTSATLRRFLVEQPSSAKLSPETTLPLGWHGLSTAHG</sequence>
<evidence type="ECO:0000313" key="5">
    <source>
        <dbReference type="Proteomes" id="UP000589495"/>
    </source>
</evidence>
<feature type="region of interest" description="Disordered" evidence="2">
    <location>
        <begin position="312"/>
        <end position="343"/>
    </location>
</feature>
<reference evidence="4 5" key="1">
    <citation type="submission" date="2019-09" db="EMBL/GenBank/DDBJ databases">
        <title>Bird 10,000 Genomes (B10K) Project - Family phase.</title>
        <authorList>
            <person name="Zhang G."/>
        </authorList>
    </citation>
    <scope>NUCLEOTIDE SEQUENCE [LARGE SCALE GENOMIC DNA]</scope>
    <source>
        <strain evidence="4">B10K-DU-001-22</strain>
        <tissue evidence="4">Muscle</tissue>
    </source>
</reference>
<evidence type="ECO:0000313" key="4">
    <source>
        <dbReference type="EMBL" id="NWT08343.1"/>
    </source>
</evidence>
<dbReference type="InterPro" id="IPR058191">
    <property type="entry name" value="CSPP1_C"/>
</dbReference>
<evidence type="ECO:0000259" key="3">
    <source>
        <dbReference type="Pfam" id="PF24578"/>
    </source>
</evidence>